<dbReference type="EMBL" id="PEZZ01000035">
    <property type="protein sequence ID" value="PIS04775.1"/>
    <property type="molecule type" value="Genomic_DNA"/>
</dbReference>
<comment type="caution">
    <text evidence="2">The sequence shown here is derived from an EMBL/GenBank/DDBJ whole genome shotgun (WGS) entry which is preliminary data.</text>
</comment>
<gene>
    <name evidence="2" type="ORF">COT81_04480</name>
</gene>
<evidence type="ECO:0000313" key="2">
    <source>
        <dbReference type="EMBL" id="PIS04775.1"/>
    </source>
</evidence>
<sequence length="70" mass="7750">MDAKHWKVIRLWITGFMSCLGLTLLGWISCVVIKATGHGGWAIFLVIAACFIGCAQVADKTRQEVESIER</sequence>
<dbReference type="AlphaFoldDB" id="A0A2H0W071"/>
<name>A0A2H0W071_9BACT</name>
<feature type="transmembrane region" description="Helical" evidence="1">
    <location>
        <begin position="12"/>
        <end position="35"/>
    </location>
</feature>
<reference evidence="3" key="1">
    <citation type="submission" date="2017-09" db="EMBL/GenBank/DDBJ databases">
        <title>Depth-based differentiation of microbial function through sediment-hosted aquifers and enrichment of novel symbionts in the deep terrestrial subsurface.</title>
        <authorList>
            <person name="Probst A.J."/>
            <person name="Ladd B."/>
            <person name="Jarett J.K."/>
            <person name="Geller-Mcgrath D.E."/>
            <person name="Sieber C.M.K."/>
            <person name="Emerson J.B."/>
            <person name="Anantharaman K."/>
            <person name="Thomas B.C."/>
            <person name="Malmstrom R."/>
            <person name="Stieglmeier M."/>
            <person name="Klingl A."/>
            <person name="Woyke T."/>
            <person name="Ryan C.M."/>
            <person name="Banfield J.F."/>
        </authorList>
    </citation>
    <scope>NUCLEOTIDE SEQUENCE [LARGE SCALE GENOMIC DNA]</scope>
</reference>
<organism evidence="2 3">
    <name type="scientific">Candidatus Buchananbacteria bacterium CG10_big_fil_rev_8_21_14_0_10_42_9</name>
    <dbReference type="NCBI Taxonomy" id="1974526"/>
    <lineage>
        <taxon>Bacteria</taxon>
        <taxon>Candidatus Buchananiibacteriota</taxon>
    </lineage>
</organism>
<keyword evidence="1" id="KW-0812">Transmembrane</keyword>
<proteinExistence type="predicted"/>
<evidence type="ECO:0000256" key="1">
    <source>
        <dbReference type="SAM" id="Phobius"/>
    </source>
</evidence>
<evidence type="ECO:0000313" key="3">
    <source>
        <dbReference type="Proteomes" id="UP000230935"/>
    </source>
</evidence>
<dbReference type="Proteomes" id="UP000230935">
    <property type="component" value="Unassembled WGS sequence"/>
</dbReference>
<keyword evidence="1" id="KW-1133">Transmembrane helix</keyword>
<keyword evidence="1" id="KW-0472">Membrane</keyword>
<feature type="transmembrane region" description="Helical" evidence="1">
    <location>
        <begin position="41"/>
        <end position="58"/>
    </location>
</feature>
<accession>A0A2H0W071</accession>
<dbReference type="PROSITE" id="PS51257">
    <property type="entry name" value="PROKAR_LIPOPROTEIN"/>
    <property type="match status" value="1"/>
</dbReference>
<protein>
    <submittedName>
        <fullName evidence="2">Uncharacterized protein</fullName>
    </submittedName>
</protein>